<evidence type="ECO:0000256" key="2">
    <source>
        <dbReference type="ARBA" id="ARBA00004922"/>
    </source>
</evidence>
<evidence type="ECO:0000256" key="1">
    <source>
        <dbReference type="ARBA" id="ARBA00004477"/>
    </source>
</evidence>
<dbReference type="Pfam" id="PF04922">
    <property type="entry name" value="DIE2_ALG10"/>
    <property type="match status" value="1"/>
</dbReference>
<dbReference type="PIRSF" id="PIRSF028810">
    <property type="entry name" value="Alpha1_2_glucosyltferase_Alg10"/>
    <property type="match status" value="1"/>
</dbReference>
<gene>
    <name evidence="15" type="ORF">OGAPHI_000119</name>
</gene>
<dbReference type="GeneID" id="70232087"/>
<evidence type="ECO:0000313" key="15">
    <source>
        <dbReference type="EMBL" id="KAH3671933.1"/>
    </source>
</evidence>
<keyword evidence="16" id="KW-1185">Reference proteome</keyword>
<comment type="subcellular location">
    <subcellularLocation>
        <location evidence="1">Endoplasmic reticulum membrane</location>
        <topology evidence="1">Multi-pass membrane protein</topology>
    </subcellularLocation>
</comment>
<feature type="transmembrane region" description="Helical" evidence="14">
    <location>
        <begin position="356"/>
        <end position="375"/>
    </location>
</feature>
<feature type="transmembrane region" description="Helical" evidence="14">
    <location>
        <begin position="159"/>
        <end position="183"/>
    </location>
</feature>
<dbReference type="GO" id="GO:0106073">
    <property type="term" value="F:dolichyl pyrophosphate Glc2Man9GlcNAc2 alpha-1,2-glucosyltransferase activity"/>
    <property type="evidence" value="ECO:0007669"/>
    <property type="project" value="UniProtKB-UniRule"/>
</dbReference>
<dbReference type="OrthoDB" id="4769at2759"/>
<reference evidence="15" key="1">
    <citation type="journal article" date="2021" name="Open Biol.">
        <title>Shared evolutionary footprints suggest mitochondrial oxidative damage underlies multiple complex I losses in fungi.</title>
        <authorList>
            <person name="Schikora-Tamarit M.A."/>
            <person name="Marcet-Houben M."/>
            <person name="Nosek J."/>
            <person name="Gabaldon T."/>
        </authorList>
    </citation>
    <scope>NUCLEOTIDE SEQUENCE</scope>
    <source>
        <strain evidence="15">CBS6075</strain>
    </source>
</reference>
<evidence type="ECO:0000256" key="3">
    <source>
        <dbReference type="ARBA" id="ARBA00010600"/>
    </source>
</evidence>
<dbReference type="PANTHER" id="PTHR12989:SF10">
    <property type="entry name" value="DOL-P-GLC:GLC(2)MAN(9)GLCNAC(2)-PP-DOL ALPHA-1,2-GLUCOSYLTRANSFERASE-RELATED"/>
    <property type="match status" value="1"/>
</dbReference>
<dbReference type="PANTHER" id="PTHR12989">
    <property type="entry name" value="ALPHA-1,2-GLUCOSYLTRANSFERASE ALG10"/>
    <property type="match status" value="1"/>
</dbReference>
<evidence type="ECO:0000256" key="7">
    <source>
        <dbReference type="ARBA" id="ARBA00022679"/>
    </source>
</evidence>
<evidence type="ECO:0000256" key="11">
    <source>
        <dbReference type="ARBA" id="ARBA00023136"/>
    </source>
</evidence>
<evidence type="ECO:0000256" key="12">
    <source>
        <dbReference type="ARBA" id="ARBA00044727"/>
    </source>
</evidence>
<keyword evidence="10 14" id="KW-1133">Transmembrane helix</keyword>
<feature type="transmembrane region" description="Helical" evidence="14">
    <location>
        <begin position="329"/>
        <end position="349"/>
    </location>
</feature>
<dbReference type="GO" id="GO:0006488">
    <property type="term" value="P:dolichol-linked oligosaccharide biosynthetic process"/>
    <property type="evidence" value="ECO:0007669"/>
    <property type="project" value="UniProtKB-UniRule"/>
</dbReference>
<comment type="caution">
    <text evidence="15">The sequence shown here is derived from an EMBL/GenBank/DDBJ whole genome shotgun (WGS) entry which is preliminary data.</text>
</comment>
<proteinExistence type="inferred from homology"/>
<dbReference type="Proteomes" id="UP000769157">
    <property type="component" value="Unassembled WGS sequence"/>
</dbReference>
<evidence type="ECO:0000256" key="4">
    <source>
        <dbReference type="ARBA" id="ARBA00011967"/>
    </source>
</evidence>
<sequence>MDYLPDVAEGVLGLSYFKKYFDKANEVVNYSFIDEIFHVNQAEEFWNGNFHVWDPKITTPPGLYYLAYGWLKATGLEFTLENLRLLNLVGGAVLLLTTYFVKRRSNRGVGILSLFSSPLLTIYYTLFYTDIWSLVLVLQSFVISSSFEPSLLTATSASLFGFASLFFRQTNIIWLAFALAVMIDKLAKNQYKDVLTQDIFVFVRKALTSWGIVSPFLMVFLAFANFVIQNGGITLGDSANHVVVPHLTQVFYCFTFLTCFSIPLWLSPKFIDGYVQSLVARKYLVLNAFWFFLIFFIVQNFSFVHPFILADNRHYTFYIVRKILFRTEYSRFFLIPVYHFASYTVYKLFTKNNSKVLYLAFLASVVLTIAPSPLFEPRYFIVPLAYWRLQVQPEQSYSALRLALESVWNYWFSKSLFDVYFNYVFQWEDLPDLQRIIW</sequence>
<dbReference type="EMBL" id="JAEUBE010000042">
    <property type="protein sequence ID" value="KAH3671933.1"/>
    <property type="molecule type" value="Genomic_DNA"/>
</dbReference>
<evidence type="ECO:0000256" key="14">
    <source>
        <dbReference type="PIRNR" id="PIRNR028810"/>
    </source>
</evidence>
<name>A0A9P8PGQ8_9ASCO</name>
<accession>A0A9P8PGQ8</accession>
<evidence type="ECO:0000313" key="16">
    <source>
        <dbReference type="Proteomes" id="UP000769157"/>
    </source>
</evidence>
<dbReference type="RefSeq" id="XP_046065048.1">
    <property type="nucleotide sequence ID" value="XM_046201945.1"/>
</dbReference>
<feature type="transmembrane region" description="Helical" evidence="14">
    <location>
        <begin position="288"/>
        <end position="309"/>
    </location>
</feature>
<comment type="function">
    <text evidence="12">Dol-P-Glc:Glc(2)Man(9)GlcNAc(2)-PP-Dol alpha-1,2-glucosyltransferase that operates in the biosynthetic pathway of dolichol-linked oligosaccharides, the glycan precursors employed in protein asparagine (N)-glycosylation. The assembly of dolichol-linked oligosaccharides begins on the cytosolic side of the endoplasmic reticulum membrane and finishes in its lumen. The sequential addition of sugars to dolichol pyrophosphate produces dolichol-linked oligosaccharides containing fourteen sugars, including two GlcNAcs, nine mannoses and three glucoses. Once assembled, the oligosaccharide is transferred from the lipid to nascent proteins by oligosaccharyltransferases. In the lumen of the endoplasmic reticulum, adds the third and last glucose residue from dolichyl phosphate glucose (Dol-P-Glc) onto the lipid-linked oligosaccharide intermediate Glc(2)Man(9)GlcNAc(2)-PP-Dol to produce Glc(3)Man(9)GlcNAc(2)-PP-Dol.</text>
</comment>
<feature type="transmembrane region" description="Helical" evidence="14">
    <location>
        <begin position="207"/>
        <end position="228"/>
    </location>
</feature>
<dbReference type="InterPro" id="IPR016900">
    <property type="entry name" value="Alg10"/>
</dbReference>
<keyword evidence="11 14" id="KW-0472">Membrane</keyword>
<evidence type="ECO:0000256" key="9">
    <source>
        <dbReference type="ARBA" id="ARBA00022824"/>
    </source>
</evidence>
<dbReference type="AlphaFoldDB" id="A0A9P8PGQ8"/>
<organism evidence="15 16">
    <name type="scientific">Ogataea philodendri</name>
    <dbReference type="NCBI Taxonomy" id="1378263"/>
    <lineage>
        <taxon>Eukaryota</taxon>
        <taxon>Fungi</taxon>
        <taxon>Dikarya</taxon>
        <taxon>Ascomycota</taxon>
        <taxon>Saccharomycotina</taxon>
        <taxon>Pichiomycetes</taxon>
        <taxon>Pichiales</taxon>
        <taxon>Pichiaceae</taxon>
        <taxon>Ogataea</taxon>
    </lineage>
</organism>
<evidence type="ECO:0000256" key="8">
    <source>
        <dbReference type="ARBA" id="ARBA00022692"/>
    </source>
</evidence>
<dbReference type="GO" id="GO:0005789">
    <property type="term" value="C:endoplasmic reticulum membrane"/>
    <property type="evidence" value="ECO:0007669"/>
    <property type="project" value="UniProtKB-SubCell"/>
</dbReference>
<comment type="similarity">
    <text evidence="3 14">Belongs to the ALG10 glucosyltransferase family.</text>
</comment>
<evidence type="ECO:0000256" key="10">
    <source>
        <dbReference type="ARBA" id="ARBA00022989"/>
    </source>
</evidence>
<comment type="pathway">
    <text evidence="2">Protein modification; protein glycosylation.</text>
</comment>
<keyword evidence="8 14" id="KW-0812">Transmembrane</keyword>
<keyword evidence="9" id="KW-0256">Endoplasmic reticulum</keyword>
<evidence type="ECO:0000256" key="13">
    <source>
        <dbReference type="ARBA" id="ARBA00048064"/>
    </source>
</evidence>
<comment type="caution">
    <text evidence="14">Lacks conserved residue(s) required for the propagation of feature annotation.</text>
</comment>
<protein>
    <recommendedName>
        <fullName evidence="5 14">Dol-P-Glc:Glc(2)Man(9)GlcNAc(2)-PP-Dol alpha-1,2-glucosyltransferase</fullName>
        <ecNumber evidence="4 14">2.4.1.256</ecNumber>
    </recommendedName>
</protein>
<keyword evidence="6 14" id="KW-0328">Glycosyltransferase</keyword>
<reference evidence="15" key="2">
    <citation type="submission" date="2021-01" db="EMBL/GenBank/DDBJ databases">
        <authorList>
            <person name="Schikora-Tamarit M.A."/>
        </authorList>
    </citation>
    <scope>NUCLEOTIDE SEQUENCE</scope>
    <source>
        <strain evidence="15">CBS6075</strain>
    </source>
</reference>
<evidence type="ECO:0000256" key="6">
    <source>
        <dbReference type="ARBA" id="ARBA00022676"/>
    </source>
</evidence>
<feature type="transmembrane region" description="Helical" evidence="14">
    <location>
        <begin position="83"/>
        <end position="101"/>
    </location>
</feature>
<keyword evidence="7" id="KW-0808">Transferase</keyword>
<comment type="catalytic activity">
    <reaction evidence="13">
        <text>an alpha-D-Glc-(1-&gt;3)-alpha-D-Glc-(1-&gt;3)-alpha-D-Man-(1-&gt;2)-alpha-D-Man-(1-&gt;2)-alpha-D-Man-(1-&gt;3)-[alpha-D-Man-(1-&gt;2)-alpha-D-Man-(1-&gt;3)-[alpha-D-Man-(1-&gt;2)-alpha-D-Man-(1-&gt;6)]-alpha-D-Man-(1-&gt;6)]-beta-D-Man-(1-&gt;4)-beta-D-GlcNAc-(1-&gt;4)-alpha-D-GlcNAc-diphospho-di-trans,poly-cis-dolichol + a di-trans,poly-cis-dolichyl beta-D-glucosyl phosphate = a alpha-D-Glc-(1-&gt;2)-alpha-D-Glc-(1-&gt;3)-alpha-D-Glc-(1-&gt;3)-alpha-D-Man-(1-&gt;2)-alpha-D-Man-(1-&gt;2)-alpha-D-Man-(1-&gt;3)-[alpha-D-Man-(1-&gt;2)-alpha-D-Man-(1-&gt;3)-[alpha-D-Man-(1-&gt;2)-alpha-D-Man-(1-&gt;6)]-alpha-D-Man-(1-&gt;6)]-beta-D-Man-(1-&gt;4)-beta-D-GlcNAc-(1-&gt;4)-alpha-D-GlcNAc-diphospho-di-trans,poly-cis-dolichol + a di-trans,poly-cis-dolichyl phosphate + H(+)</text>
        <dbReference type="Rhea" id="RHEA:29543"/>
        <dbReference type="Rhea" id="RHEA-COMP:19498"/>
        <dbReference type="Rhea" id="RHEA-COMP:19502"/>
        <dbReference type="Rhea" id="RHEA-COMP:19512"/>
        <dbReference type="Rhea" id="RHEA-COMP:19522"/>
        <dbReference type="ChEBI" id="CHEBI:15378"/>
        <dbReference type="ChEBI" id="CHEBI:57525"/>
        <dbReference type="ChEBI" id="CHEBI:57683"/>
        <dbReference type="ChEBI" id="CHEBI:132522"/>
        <dbReference type="ChEBI" id="CHEBI:132523"/>
        <dbReference type="EC" id="2.4.1.256"/>
    </reaction>
    <physiologicalReaction direction="left-to-right" evidence="13">
        <dbReference type="Rhea" id="RHEA:29544"/>
    </physiologicalReaction>
</comment>
<evidence type="ECO:0000256" key="5">
    <source>
        <dbReference type="ARBA" id="ARBA00018512"/>
    </source>
</evidence>
<feature type="transmembrane region" description="Helical" evidence="14">
    <location>
        <begin position="248"/>
        <end position="267"/>
    </location>
</feature>
<dbReference type="EC" id="2.4.1.256" evidence="4 14"/>